<dbReference type="RefSeq" id="WP_082321367.1">
    <property type="nucleotide sequence ID" value="NZ_HG916855.1"/>
</dbReference>
<dbReference type="EMBL" id="HG916855">
    <property type="protein sequence ID" value="CDM62837.1"/>
    <property type="molecule type" value="Genomic_DNA"/>
</dbReference>
<name>W6RP20_9HYPH</name>
<dbReference type="AlphaFoldDB" id="W6RP20"/>
<keyword evidence="2" id="KW-0614">Plasmid</keyword>
<protein>
    <recommendedName>
        <fullName evidence="1">Insertion element IS150 protein InsJ-like helix-turn-helix domain-containing protein</fullName>
    </recommendedName>
</protein>
<dbReference type="KEGG" id="rhl:LPU83_pLPU83d_1467"/>
<reference evidence="2" key="1">
    <citation type="submission" date="2013-11" db="EMBL/GenBank/DDBJ databases">
        <title>Draft genome sequence of the broad-host-range Rhizobium sp. LPU83 strain, a member of the low-genetic diversity Oregon-like Rhizobium sp. group.</title>
        <authorList>
            <person name="Wibberg D."/>
            <person name="Puehler A."/>
            <person name="Schlueter A."/>
        </authorList>
    </citation>
    <scope>NUCLEOTIDE SEQUENCE [LARGE SCALE GENOMIC DNA]</scope>
    <source>
        <strain evidence="2">LPU83</strain>
        <plasmid evidence="2">pLPU83d</plasmid>
    </source>
</reference>
<evidence type="ECO:0000259" key="1">
    <source>
        <dbReference type="Pfam" id="PF13518"/>
    </source>
</evidence>
<sequence length="246" mass="27123">MTKESKPDRLRQMGALNPRPEGVHASWFREAGFFDPLDLVQVKYEMLRHARQDGTNKADAAALFGLSRQTYYQAEAAFERDGIAGLLPRTRGPKSAHKLTGEVMRLVEEHLDANGQLQARSLAELVHSRLGISVHPRSIERAVARKKNDDGRTHAITMPANGKEIYEALRADVVCGTACARRMGAIVFHGLWRGLAVLITPEQSTIARQQSAPRSTTTSVVAHDRQLVHMLANMVLAAETGGSHVY</sequence>
<dbReference type="InterPro" id="IPR055247">
    <property type="entry name" value="InsJ-like_HTH"/>
</dbReference>
<accession>W6RP20</accession>
<proteinExistence type="predicted"/>
<keyword evidence="3" id="KW-1185">Reference proteome</keyword>
<organism evidence="2 3">
    <name type="scientific">Rhizobium favelukesii</name>
    <dbReference type="NCBI Taxonomy" id="348824"/>
    <lineage>
        <taxon>Bacteria</taxon>
        <taxon>Pseudomonadati</taxon>
        <taxon>Pseudomonadota</taxon>
        <taxon>Alphaproteobacteria</taxon>
        <taxon>Hyphomicrobiales</taxon>
        <taxon>Rhizobiaceae</taxon>
        <taxon>Rhizobium/Agrobacterium group</taxon>
        <taxon>Rhizobium</taxon>
    </lineage>
</organism>
<dbReference type="HOGENOM" id="CLU_1128352_0_0_5"/>
<dbReference type="PATRIC" id="fig|348824.6.peg.7201"/>
<dbReference type="InterPro" id="IPR009057">
    <property type="entry name" value="Homeodomain-like_sf"/>
</dbReference>
<evidence type="ECO:0000313" key="2">
    <source>
        <dbReference type="EMBL" id="CDM62837.1"/>
    </source>
</evidence>
<evidence type="ECO:0000313" key="3">
    <source>
        <dbReference type="Proteomes" id="UP000019443"/>
    </source>
</evidence>
<dbReference type="Proteomes" id="UP000019443">
    <property type="component" value="Plasmid pLPU83d"/>
</dbReference>
<dbReference type="Pfam" id="PF13518">
    <property type="entry name" value="HTH_28"/>
    <property type="match status" value="1"/>
</dbReference>
<geneLocation type="plasmid" evidence="2 3">
    <name>pLPU83d</name>
</geneLocation>
<gene>
    <name evidence="2" type="ORF">LPU83_pLPU83d_1467</name>
</gene>
<dbReference type="SUPFAM" id="SSF46689">
    <property type="entry name" value="Homeodomain-like"/>
    <property type="match status" value="1"/>
</dbReference>
<feature type="domain" description="Insertion element IS150 protein InsJ-like helix-turn-helix" evidence="1">
    <location>
        <begin position="43"/>
        <end position="94"/>
    </location>
</feature>